<dbReference type="EMBL" id="BFAA01025121">
    <property type="protein sequence ID" value="GCB80994.1"/>
    <property type="molecule type" value="Genomic_DNA"/>
</dbReference>
<accession>A0A401Q6G2</accession>
<evidence type="ECO:0000313" key="3">
    <source>
        <dbReference type="EMBL" id="GCB80994.1"/>
    </source>
</evidence>
<dbReference type="Proteomes" id="UP000288216">
    <property type="component" value="Unassembled WGS sequence"/>
</dbReference>
<dbReference type="STRING" id="75743.A0A401Q6G2"/>
<dbReference type="OMA" id="HIFRNCH"/>
<feature type="non-terminal residue" evidence="3">
    <location>
        <position position="1"/>
    </location>
</feature>
<evidence type="ECO:0000259" key="2">
    <source>
        <dbReference type="SMART" id="SM00832"/>
    </source>
</evidence>
<dbReference type="InterPro" id="IPR050780">
    <property type="entry name" value="Mucin_vWF_Thrombospondin_sf"/>
</dbReference>
<reference evidence="3 4" key="1">
    <citation type="journal article" date="2018" name="Nat. Ecol. Evol.">
        <title>Shark genomes provide insights into elasmobranch evolution and the origin of vertebrates.</title>
        <authorList>
            <person name="Hara Y"/>
            <person name="Yamaguchi K"/>
            <person name="Onimaru K"/>
            <person name="Kadota M"/>
            <person name="Koyanagi M"/>
            <person name="Keeley SD"/>
            <person name="Tatsumi K"/>
            <person name="Tanaka K"/>
            <person name="Motone F"/>
            <person name="Kageyama Y"/>
            <person name="Nozu R"/>
            <person name="Adachi N"/>
            <person name="Nishimura O"/>
            <person name="Nakagawa R"/>
            <person name="Tanegashima C"/>
            <person name="Kiyatake I"/>
            <person name="Matsumoto R"/>
            <person name="Murakumo K"/>
            <person name="Nishida K"/>
            <person name="Terakita A"/>
            <person name="Kuratani S"/>
            <person name="Sato K"/>
            <person name="Hyodo S Kuraku.S."/>
        </authorList>
    </citation>
    <scope>NUCLEOTIDE SEQUENCE [LARGE SCALE GENOMIC DNA]</scope>
</reference>
<dbReference type="InterPro" id="IPR014853">
    <property type="entry name" value="VWF/SSPO/ZAN-like_Cys-rich_dom"/>
</dbReference>
<evidence type="ECO:0000313" key="4">
    <source>
        <dbReference type="Proteomes" id="UP000288216"/>
    </source>
</evidence>
<sequence>SSNNQVESVPMVFVNSWKASTQCVDSPLFVKEPCNVDHQKESYAKEKCSIIKSHIFRNCHFINPESFYDQCRYDVCSCLNPETCLCSALAHYAHVCLLYGTFIDFRAAIPECSKYLL</sequence>
<proteinExistence type="predicted"/>
<dbReference type="PANTHER" id="PTHR11339">
    <property type="entry name" value="EXTRACELLULAR MATRIX GLYCOPROTEIN RELATED"/>
    <property type="match status" value="1"/>
</dbReference>
<dbReference type="AlphaFoldDB" id="A0A401Q6G2"/>
<gene>
    <name evidence="3" type="ORF">scyTo_0022954</name>
</gene>
<keyword evidence="4" id="KW-1185">Reference proteome</keyword>
<dbReference type="OrthoDB" id="6262482at2759"/>
<dbReference type="GO" id="GO:0005615">
    <property type="term" value="C:extracellular space"/>
    <property type="evidence" value="ECO:0007669"/>
    <property type="project" value="TreeGrafter"/>
</dbReference>
<evidence type="ECO:0000256" key="1">
    <source>
        <dbReference type="ARBA" id="ARBA00023157"/>
    </source>
</evidence>
<feature type="domain" description="VWF/SSPO/Zonadhesin-like cysteine-rich" evidence="2">
    <location>
        <begin position="41"/>
        <end position="107"/>
    </location>
</feature>
<dbReference type="SMART" id="SM00832">
    <property type="entry name" value="C8"/>
    <property type="match status" value="1"/>
</dbReference>
<keyword evidence="1" id="KW-1015">Disulfide bond</keyword>
<dbReference type="GO" id="GO:0031012">
    <property type="term" value="C:extracellular matrix"/>
    <property type="evidence" value="ECO:0007669"/>
    <property type="project" value="TreeGrafter"/>
</dbReference>
<dbReference type="PANTHER" id="PTHR11339:SF228">
    <property type="entry name" value="OTOGELIN"/>
    <property type="match status" value="1"/>
</dbReference>
<name>A0A401Q6G2_SCYTO</name>
<protein>
    <recommendedName>
        <fullName evidence="2">VWF/SSPO/Zonadhesin-like cysteine-rich domain-containing protein</fullName>
    </recommendedName>
</protein>
<comment type="caution">
    <text evidence="3">The sequence shown here is derived from an EMBL/GenBank/DDBJ whole genome shotgun (WGS) entry which is preliminary data.</text>
</comment>
<organism evidence="3 4">
    <name type="scientific">Scyliorhinus torazame</name>
    <name type="common">Cloudy catshark</name>
    <name type="synonym">Catulus torazame</name>
    <dbReference type="NCBI Taxonomy" id="75743"/>
    <lineage>
        <taxon>Eukaryota</taxon>
        <taxon>Metazoa</taxon>
        <taxon>Chordata</taxon>
        <taxon>Craniata</taxon>
        <taxon>Vertebrata</taxon>
        <taxon>Chondrichthyes</taxon>
        <taxon>Elasmobranchii</taxon>
        <taxon>Galeomorphii</taxon>
        <taxon>Galeoidea</taxon>
        <taxon>Carcharhiniformes</taxon>
        <taxon>Scyliorhinidae</taxon>
        <taxon>Scyliorhinus</taxon>
    </lineage>
</organism>
<dbReference type="Pfam" id="PF08742">
    <property type="entry name" value="C8"/>
    <property type="match status" value="1"/>
</dbReference>